<evidence type="ECO:0000313" key="4">
    <source>
        <dbReference type="Proteomes" id="UP001164746"/>
    </source>
</evidence>
<protein>
    <submittedName>
        <fullName evidence="3">TCAIM-like protein</fullName>
    </submittedName>
</protein>
<dbReference type="Pfam" id="PF14687">
    <property type="entry name" value="DUF4460"/>
    <property type="match status" value="1"/>
</dbReference>
<dbReference type="EMBL" id="CP111019">
    <property type="protein sequence ID" value="WAR13515.1"/>
    <property type="molecule type" value="Genomic_DNA"/>
</dbReference>
<accession>A0ABY7EUI4</accession>
<name>A0ABY7EUI4_MYAAR</name>
<dbReference type="PANTHER" id="PTHR31596:SF1">
    <property type="entry name" value="T-CELL ACTIVATION INHIBITOR, MITOCHONDRIAL"/>
    <property type="match status" value="1"/>
</dbReference>
<evidence type="ECO:0000259" key="1">
    <source>
        <dbReference type="Pfam" id="PF14687"/>
    </source>
</evidence>
<sequence length="285" mass="33179">MMYNIHENLADINANSVVQKRGTVFWTYSCRRHLNSTQTATALRPFYFAVHPDLFGKFPKERAVNDKSLKHLHEYVSSIQANQRISLQPVELNFYLRSPVSRNFKRIRINLKSKDIRQTVVSVLQACGLPLDYVNTLPKQENYSTGERANSVNWYQYEEGELRYGGEWRPKPPPLRTLIRWLKENEERLRTYCEASRQTQEEIDALCERLVSRVGVESVRWENIWGNSHYIACLRTFNNLCDAQLARMRNTVGGRHLVFGNHTGINLHGEVVLGSEDVATDWMMM</sequence>
<gene>
    <name evidence="3" type="ORF">MAR_027695</name>
</gene>
<organism evidence="3 4">
    <name type="scientific">Mya arenaria</name>
    <name type="common">Soft-shell clam</name>
    <dbReference type="NCBI Taxonomy" id="6604"/>
    <lineage>
        <taxon>Eukaryota</taxon>
        <taxon>Metazoa</taxon>
        <taxon>Spiralia</taxon>
        <taxon>Lophotrochozoa</taxon>
        <taxon>Mollusca</taxon>
        <taxon>Bivalvia</taxon>
        <taxon>Autobranchia</taxon>
        <taxon>Heteroconchia</taxon>
        <taxon>Euheterodonta</taxon>
        <taxon>Imparidentia</taxon>
        <taxon>Neoheterodontei</taxon>
        <taxon>Myida</taxon>
        <taxon>Myoidea</taxon>
        <taxon>Myidae</taxon>
        <taxon>Mya</taxon>
    </lineage>
</organism>
<keyword evidence="4" id="KW-1185">Reference proteome</keyword>
<dbReference type="InterPro" id="IPR027986">
    <property type="entry name" value="TCAIM"/>
</dbReference>
<feature type="domain" description="DUF4461" evidence="2">
    <location>
        <begin position="177"/>
        <end position="283"/>
    </location>
</feature>
<dbReference type="InterPro" id="IPR028031">
    <property type="entry name" value="DUF4460"/>
</dbReference>
<reference evidence="3" key="1">
    <citation type="submission" date="2022-11" db="EMBL/GenBank/DDBJ databases">
        <title>Centuries of genome instability and evolution in soft-shell clam transmissible cancer (bioRxiv).</title>
        <authorList>
            <person name="Hart S.F.M."/>
            <person name="Yonemitsu M.A."/>
            <person name="Giersch R.M."/>
            <person name="Beal B.F."/>
            <person name="Arriagada G."/>
            <person name="Davis B.W."/>
            <person name="Ostrander E.A."/>
            <person name="Goff S.P."/>
            <person name="Metzger M.J."/>
        </authorList>
    </citation>
    <scope>NUCLEOTIDE SEQUENCE</scope>
    <source>
        <strain evidence="3">MELC-2E11</strain>
        <tissue evidence="3">Siphon/mantle</tissue>
    </source>
</reference>
<dbReference type="InterPro" id="IPR027989">
    <property type="entry name" value="DUF4461"/>
</dbReference>
<proteinExistence type="predicted"/>
<dbReference type="Pfam" id="PF14688">
    <property type="entry name" value="DUF4461"/>
    <property type="match status" value="1"/>
</dbReference>
<evidence type="ECO:0000259" key="2">
    <source>
        <dbReference type="Pfam" id="PF14688"/>
    </source>
</evidence>
<feature type="domain" description="DUF4460" evidence="1">
    <location>
        <begin position="32"/>
        <end position="129"/>
    </location>
</feature>
<dbReference type="Proteomes" id="UP001164746">
    <property type="component" value="Chromosome 8"/>
</dbReference>
<dbReference type="PANTHER" id="PTHR31596">
    <property type="entry name" value="T-CELL ACTIVATION INHIBITOR, MITOCHONDRIAL"/>
    <property type="match status" value="1"/>
</dbReference>
<evidence type="ECO:0000313" key="3">
    <source>
        <dbReference type="EMBL" id="WAR13515.1"/>
    </source>
</evidence>